<comment type="similarity">
    <text evidence="2 10">Belongs to the mitochondrial carrier (TC 2.A.29) family.</text>
</comment>
<keyword evidence="6" id="KW-1133">Transmembrane helix</keyword>
<dbReference type="Gene3D" id="1.50.40.10">
    <property type="entry name" value="Mitochondrial carrier domain"/>
    <property type="match status" value="1"/>
</dbReference>
<dbReference type="PANTHER" id="PTHR46650">
    <property type="entry name" value="PEROXISOMAL ADENINE NUCLEOTIDE TRANSPORTER 1"/>
    <property type="match status" value="1"/>
</dbReference>
<evidence type="ECO:0000256" key="3">
    <source>
        <dbReference type="ARBA" id="ARBA00022448"/>
    </source>
</evidence>
<dbReference type="InterPro" id="IPR045900">
    <property type="entry name" value="Peroxisomal_Ade_carrier"/>
</dbReference>
<dbReference type="PROSITE" id="PS50920">
    <property type="entry name" value="SOLCAR"/>
    <property type="match status" value="1"/>
</dbReference>
<evidence type="ECO:0000313" key="11">
    <source>
        <dbReference type="EMBL" id="RKP28584.1"/>
    </source>
</evidence>
<evidence type="ECO:0000256" key="8">
    <source>
        <dbReference type="ARBA" id="ARBA00023140"/>
    </source>
</evidence>
<gene>
    <name evidence="11" type="ORF">METBISCDRAFT_24956</name>
</gene>
<evidence type="ECO:0000256" key="5">
    <source>
        <dbReference type="ARBA" id="ARBA00022737"/>
    </source>
</evidence>
<dbReference type="Proteomes" id="UP000268321">
    <property type="component" value="Unassembled WGS sequence"/>
</dbReference>
<name>A0A4P9Z7C6_9ASCO</name>
<keyword evidence="7 9" id="KW-0472">Membrane</keyword>
<proteinExistence type="inferred from homology"/>
<keyword evidence="4 9" id="KW-0812">Transmembrane</keyword>
<dbReference type="OrthoDB" id="446044at2759"/>
<feature type="repeat" description="Solcar" evidence="9">
    <location>
        <begin position="1"/>
        <end position="92"/>
    </location>
</feature>
<evidence type="ECO:0000256" key="9">
    <source>
        <dbReference type="PROSITE-ProRule" id="PRU00282"/>
    </source>
</evidence>
<dbReference type="InterPro" id="IPR018108">
    <property type="entry name" value="MCP_transmembrane"/>
</dbReference>
<keyword evidence="5" id="KW-0677">Repeat</keyword>
<dbReference type="EMBL" id="ML004815">
    <property type="protein sequence ID" value="RKP28584.1"/>
    <property type="molecule type" value="Genomic_DNA"/>
</dbReference>
<keyword evidence="12" id="KW-1185">Reference proteome</keyword>
<dbReference type="GO" id="GO:0005778">
    <property type="term" value="C:peroxisomal membrane"/>
    <property type="evidence" value="ECO:0007669"/>
    <property type="project" value="UniProtKB-SubCell"/>
</dbReference>
<protein>
    <recommendedName>
        <fullName evidence="13">Mitochondrial carrier</fullName>
    </recommendedName>
</protein>
<dbReference type="GO" id="GO:0005347">
    <property type="term" value="F:ATP transmembrane transporter activity"/>
    <property type="evidence" value="ECO:0007669"/>
    <property type="project" value="InterPro"/>
</dbReference>
<dbReference type="InterPro" id="IPR023395">
    <property type="entry name" value="MCP_dom_sf"/>
</dbReference>
<evidence type="ECO:0000256" key="1">
    <source>
        <dbReference type="ARBA" id="ARBA00004585"/>
    </source>
</evidence>
<evidence type="ECO:0000256" key="2">
    <source>
        <dbReference type="ARBA" id="ARBA00006375"/>
    </source>
</evidence>
<dbReference type="SUPFAM" id="SSF103506">
    <property type="entry name" value="Mitochondrial carrier"/>
    <property type="match status" value="1"/>
</dbReference>
<evidence type="ECO:0000256" key="7">
    <source>
        <dbReference type="ARBA" id="ARBA00023136"/>
    </source>
</evidence>
<dbReference type="GO" id="GO:0015217">
    <property type="term" value="F:ADP transmembrane transporter activity"/>
    <property type="evidence" value="ECO:0007669"/>
    <property type="project" value="InterPro"/>
</dbReference>
<dbReference type="GO" id="GO:0006635">
    <property type="term" value="P:fatty acid beta-oxidation"/>
    <property type="evidence" value="ECO:0007669"/>
    <property type="project" value="InterPro"/>
</dbReference>
<organism evidence="11 12">
    <name type="scientific">Metschnikowia bicuspidata</name>
    <dbReference type="NCBI Taxonomy" id="27322"/>
    <lineage>
        <taxon>Eukaryota</taxon>
        <taxon>Fungi</taxon>
        <taxon>Dikarya</taxon>
        <taxon>Ascomycota</taxon>
        <taxon>Saccharomycotina</taxon>
        <taxon>Pichiomycetes</taxon>
        <taxon>Metschnikowiaceae</taxon>
        <taxon>Metschnikowia</taxon>
    </lineage>
</organism>
<evidence type="ECO:0000256" key="10">
    <source>
        <dbReference type="RuleBase" id="RU000488"/>
    </source>
</evidence>
<dbReference type="GO" id="GO:0007031">
    <property type="term" value="P:peroxisome organization"/>
    <property type="evidence" value="ECO:0007669"/>
    <property type="project" value="TreeGrafter"/>
</dbReference>
<keyword evidence="8" id="KW-0576">Peroxisome</keyword>
<dbReference type="Pfam" id="PF00153">
    <property type="entry name" value="Mito_carr"/>
    <property type="match status" value="1"/>
</dbReference>
<keyword evidence="3 10" id="KW-0813">Transport</keyword>
<comment type="subcellular location">
    <subcellularLocation>
        <location evidence="1">Peroxisome membrane</location>
        <topology evidence="1">Multi-pass membrane protein</topology>
    </subcellularLocation>
</comment>
<evidence type="ECO:0000256" key="6">
    <source>
        <dbReference type="ARBA" id="ARBA00022989"/>
    </source>
</evidence>
<accession>A0A4P9Z7C6</accession>
<reference evidence="12" key="1">
    <citation type="journal article" date="2018" name="Nat. Microbiol.">
        <title>Leveraging single-cell genomics to expand the fungal tree of life.</title>
        <authorList>
            <person name="Ahrendt S.R."/>
            <person name="Quandt C.A."/>
            <person name="Ciobanu D."/>
            <person name="Clum A."/>
            <person name="Salamov A."/>
            <person name="Andreopoulos B."/>
            <person name="Cheng J.F."/>
            <person name="Woyke T."/>
            <person name="Pelin A."/>
            <person name="Henrissat B."/>
            <person name="Reynolds N.K."/>
            <person name="Benny G.L."/>
            <person name="Smith M.E."/>
            <person name="James T.Y."/>
            <person name="Grigoriev I.V."/>
        </authorList>
    </citation>
    <scope>NUCLEOTIDE SEQUENCE [LARGE SCALE GENOMIC DNA]</scope>
    <source>
        <strain evidence="12">Baker2002</strain>
    </source>
</reference>
<dbReference type="PANTHER" id="PTHR46650:SF1">
    <property type="entry name" value="PEROXISOMAL ADENINE NUCLEOTIDE TRANSPORTER 1"/>
    <property type="match status" value="1"/>
</dbReference>
<evidence type="ECO:0000313" key="12">
    <source>
        <dbReference type="Proteomes" id="UP000268321"/>
    </source>
</evidence>
<dbReference type="AlphaFoldDB" id="A0A4P9Z7C6"/>
<evidence type="ECO:0000256" key="4">
    <source>
        <dbReference type="ARBA" id="ARBA00022692"/>
    </source>
</evidence>
<evidence type="ECO:0008006" key="13">
    <source>
        <dbReference type="Google" id="ProtNLM"/>
    </source>
</evidence>
<sequence length="109" mass="12549">MCAKSLATVATQPLIVSKAMLQKKHNRRPSDPLIVVVKDDKVVTFNGFVEALEHLWHTERFTGLYKGIISQLVKGVLVQGLLFMFKDQLDMFFLVILQLLRKRRQLLVK</sequence>